<dbReference type="AlphaFoldDB" id="A0A5P1F2B1"/>
<evidence type="ECO:0000313" key="7">
    <source>
        <dbReference type="EMBL" id="ONK70929.1"/>
    </source>
</evidence>
<keyword evidence="8" id="KW-1185">Reference proteome</keyword>
<evidence type="ECO:0000256" key="1">
    <source>
        <dbReference type="PROSITE-ProRule" id="PRU00846"/>
    </source>
</evidence>
<proteinExistence type="predicted"/>
<feature type="compositionally biased region" description="Low complexity" evidence="3">
    <location>
        <begin position="73"/>
        <end position="85"/>
    </location>
</feature>
<feature type="domain" description="DFDF" evidence="4">
    <location>
        <begin position="436"/>
        <end position="472"/>
    </location>
</feature>
<dbReference type="Pfam" id="PF09532">
    <property type="entry name" value="FDF"/>
    <property type="match status" value="1"/>
</dbReference>
<reference evidence="8" key="1">
    <citation type="journal article" date="2017" name="Nat. Commun.">
        <title>The asparagus genome sheds light on the origin and evolution of a young Y chromosome.</title>
        <authorList>
            <person name="Harkess A."/>
            <person name="Zhou J."/>
            <person name="Xu C."/>
            <person name="Bowers J.E."/>
            <person name="Van der Hulst R."/>
            <person name="Ayyampalayam S."/>
            <person name="Mercati F."/>
            <person name="Riccardi P."/>
            <person name="McKain M.R."/>
            <person name="Kakrana A."/>
            <person name="Tang H."/>
            <person name="Ray J."/>
            <person name="Groenendijk J."/>
            <person name="Arikit S."/>
            <person name="Mathioni S.M."/>
            <person name="Nakano M."/>
            <person name="Shan H."/>
            <person name="Telgmann-Rauber A."/>
            <person name="Kanno A."/>
            <person name="Yue Z."/>
            <person name="Chen H."/>
            <person name="Li W."/>
            <person name="Chen Y."/>
            <person name="Xu X."/>
            <person name="Zhang Y."/>
            <person name="Luo S."/>
            <person name="Chen H."/>
            <person name="Gao J."/>
            <person name="Mao Z."/>
            <person name="Pires J.C."/>
            <person name="Luo M."/>
            <person name="Kudrna D."/>
            <person name="Wing R.A."/>
            <person name="Meyers B.C."/>
            <person name="Yi K."/>
            <person name="Kong H."/>
            <person name="Lavrijsen P."/>
            <person name="Sunseri F."/>
            <person name="Falavigna A."/>
            <person name="Ye Y."/>
            <person name="Leebens-Mack J.H."/>
            <person name="Chen G."/>
        </authorList>
    </citation>
    <scope>NUCLEOTIDE SEQUENCE [LARGE SCALE GENOMIC DNA]</scope>
    <source>
        <strain evidence="8">cv. DH0086</strain>
    </source>
</reference>
<dbReference type="PANTHER" id="PTHR13586:SF0">
    <property type="entry name" value="TRAILER HITCH, ISOFORM H"/>
    <property type="match status" value="1"/>
</dbReference>
<evidence type="ECO:0000259" key="5">
    <source>
        <dbReference type="PROSITE" id="PS51513"/>
    </source>
</evidence>
<dbReference type="PANTHER" id="PTHR13586">
    <property type="entry name" value="SCD6 PROTEIN-RELATED"/>
    <property type="match status" value="1"/>
</dbReference>
<dbReference type="Proteomes" id="UP000243459">
    <property type="component" value="Chromosome 4"/>
</dbReference>
<dbReference type="GO" id="GO:0000932">
    <property type="term" value="C:P-body"/>
    <property type="evidence" value="ECO:0007669"/>
    <property type="project" value="TreeGrafter"/>
</dbReference>
<accession>A0A5P1F2B1</accession>
<organism evidence="7 8">
    <name type="scientific">Asparagus officinalis</name>
    <name type="common">Garden asparagus</name>
    <dbReference type="NCBI Taxonomy" id="4686"/>
    <lineage>
        <taxon>Eukaryota</taxon>
        <taxon>Viridiplantae</taxon>
        <taxon>Streptophyta</taxon>
        <taxon>Embryophyta</taxon>
        <taxon>Tracheophyta</taxon>
        <taxon>Spermatophyta</taxon>
        <taxon>Magnoliopsida</taxon>
        <taxon>Liliopsida</taxon>
        <taxon>Asparagales</taxon>
        <taxon>Asparagaceae</taxon>
        <taxon>Asparagoideae</taxon>
        <taxon>Asparagus</taxon>
    </lineage>
</organism>
<dbReference type="InterPro" id="IPR025768">
    <property type="entry name" value="TFG_box"/>
</dbReference>
<dbReference type="EMBL" id="CM007384">
    <property type="protein sequence ID" value="ONK70929.1"/>
    <property type="molecule type" value="Genomic_DNA"/>
</dbReference>
<dbReference type="PROSITE" id="PS51536">
    <property type="entry name" value="TFG"/>
    <property type="match status" value="1"/>
</dbReference>
<feature type="region of interest" description="Disordered" evidence="3">
    <location>
        <begin position="379"/>
        <end position="399"/>
    </location>
</feature>
<feature type="domain" description="FFD box profile" evidence="5">
    <location>
        <begin position="501"/>
        <end position="516"/>
    </location>
</feature>
<evidence type="ECO:0000256" key="2">
    <source>
        <dbReference type="PROSITE-ProRule" id="PRU00869"/>
    </source>
</evidence>
<evidence type="ECO:0000256" key="3">
    <source>
        <dbReference type="SAM" id="MobiDB-lite"/>
    </source>
</evidence>
<evidence type="ECO:0000259" key="6">
    <source>
        <dbReference type="PROSITE" id="PS51536"/>
    </source>
</evidence>
<dbReference type="Gramene" id="ONK70929">
    <property type="protein sequence ID" value="ONK70929"/>
    <property type="gene ID" value="A4U43_C04F2970"/>
</dbReference>
<feature type="short sequence motif" description="TFG box" evidence="2">
    <location>
        <begin position="523"/>
        <end position="543"/>
    </location>
</feature>
<feature type="region of interest" description="Disordered" evidence="3">
    <location>
        <begin position="72"/>
        <end position="102"/>
    </location>
</feature>
<feature type="compositionally biased region" description="Polar residues" evidence="3">
    <location>
        <begin position="86"/>
        <end position="102"/>
    </location>
</feature>
<dbReference type="PROSITE" id="PS51512">
    <property type="entry name" value="DFDF"/>
    <property type="match status" value="1"/>
</dbReference>
<dbReference type="InterPro" id="IPR019050">
    <property type="entry name" value="FDF_dom"/>
</dbReference>
<evidence type="ECO:0008006" key="9">
    <source>
        <dbReference type="Google" id="ProtNLM"/>
    </source>
</evidence>
<evidence type="ECO:0000313" key="8">
    <source>
        <dbReference type="Proteomes" id="UP000243459"/>
    </source>
</evidence>
<dbReference type="SMART" id="SM01199">
    <property type="entry name" value="FDF"/>
    <property type="match status" value="1"/>
</dbReference>
<dbReference type="GO" id="GO:0034063">
    <property type="term" value="P:stress granule assembly"/>
    <property type="evidence" value="ECO:0007669"/>
    <property type="project" value="TreeGrafter"/>
</dbReference>
<evidence type="ECO:0000259" key="4">
    <source>
        <dbReference type="PROSITE" id="PS51512"/>
    </source>
</evidence>
<dbReference type="InterPro" id="IPR025761">
    <property type="entry name" value="FFD_box"/>
</dbReference>
<dbReference type="GO" id="GO:0003729">
    <property type="term" value="F:mRNA binding"/>
    <property type="evidence" value="ECO:0007669"/>
    <property type="project" value="TreeGrafter"/>
</dbReference>
<feature type="domain" description="TFG box profile" evidence="6">
    <location>
        <begin position="523"/>
        <end position="543"/>
    </location>
</feature>
<protein>
    <recommendedName>
        <fullName evidence="9">DFDF domain-containing protein</fullName>
    </recommendedName>
</protein>
<sequence length="584" mass="64115">MYELLELKVEKRMVLKFLPVKKFMNTYFSVELISRIYRSRLHHLLRMLLCTMILPLFRKFFVQSHYSRPPPSSASFSSAGSGSAPDFNSHTADITPHTDQLGLQSPPFQGNLPLYQPTGSLGSWGSSPAPPTVNGSGLAVASPMPILWPGYYAPTGTLPHLQQSPLLRPPAGLSFPQSMQQPLQYLPEFPSFLPTVSSTLGSTSATMIPSTLPPLQPSSPAPEASFGANMSFVPHSSLELVASGSQHVPAMLSTTRSLVSNSNVSYQTMPQPASSMFGFSTSTHVEKPKANVSFLPHLASHSEPSATVSQNMLASVSPMVVPAPNVNYQITHQPVTSTVINTNPSQIETSVPLIIPDQLQSAPLVASSSQQLQARIRVEEVKPEESKTKPLLPEPPVPMRKEPILPLPTHTHQKPNRAVLHTHEISRGRGRGRGNWYPRPMTKFTEDFDFTAMNEKFNKDEVWGDLCKNKGQLRDAEGDIEEDADIVDEDGYEPSKSDSKPIYVKDDFFDTLSCNALDRGSSNGRPRFSEQLKIDAETFGNFSRYRHVRGGGGGFRGGRTHGYYGRGHGYSGRGRGQSGPYQPF</sequence>
<gene>
    <name evidence="7" type="ORF">A4U43_C04F2970</name>
</gene>
<feature type="compositionally biased region" description="Basic and acidic residues" evidence="3">
    <location>
        <begin position="379"/>
        <end position="388"/>
    </location>
</feature>
<dbReference type="GO" id="GO:0033962">
    <property type="term" value="P:P-body assembly"/>
    <property type="evidence" value="ECO:0007669"/>
    <property type="project" value="TreeGrafter"/>
</dbReference>
<dbReference type="PROSITE" id="PS51513">
    <property type="entry name" value="FFD"/>
    <property type="match status" value="1"/>
</dbReference>
<feature type="short sequence motif" description="FFD box" evidence="1">
    <location>
        <begin position="501"/>
        <end position="516"/>
    </location>
</feature>
<dbReference type="InterPro" id="IPR025762">
    <property type="entry name" value="DFDF"/>
</dbReference>
<name>A0A5P1F2B1_ASPOF</name>